<keyword evidence="1" id="KW-1133">Transmembrane helix</keyword>
<comment type="caution">
    <text evidence="3">The sequence shown here is derived from an EMBL/GenBank/DDBJ whole genome shotgun (WGS) entry which is preliminary data.</text>
</comment>
<dbReference type="EMBL" id="PVNL01000096">
    <property type="protein sequence ID" value="PRQ05232.1"/>
    <property type="molecule type" value="Genomic_DNA"/>
</dbReference>
<feature type="transmembrane region" description="Helical" evidence="1">
    <location>
        <begin position="194"/>
        <end position="213"/>
    </location>
</feature>
<reference evidence="3 4" key="1">
    <citation type="submission" date="2018-03" db="EMBL/GenBank/DDBJ databases">
        <title>Draft Genome Sequences of the Obligatory Marine Myxobacteria Enhygromyxa salina SWB007.</title>
        <authorList>
            <person name="Poehlein A."/>
            <person name="Moghaddam J.A."/>
            <person name="Harms H."/>
            <person name="Alanjari M."/>
            <person name="Koenig G.M."/>
            <person name="Daniel R."/>
            <person name="Schaeberle T.F."/>
        </authorList>
    </citation>
    <scope>NUCLEOTIDE SEQUENCE [LARGE SCALE GENOMIC DNA]</scope>
    <source>
        <strain evidence="3 4">SWB007</strain>
    </source>
</reference>
<evidence type="ECO:0000259" key="2">
    <source>
        <dbReference type="Pfam" id="PF12729"/>
    </source>
</evidence>
<feature type="transmembrane region" description="Helical" evidence="1">
    <location>
        <begin position="12"/>
        <end position="31"/>
    </location>
</feature>
<dbReference type="AlphaFoldDB" id="A0A2S9YJL1"/>
<evidence type="ECO:0000313" key="4">
    <source>
        <dbReference type="Proteomes" id="UP000238823"/>
    </source>
</evidence>
<evidence type="ECO:0000313" key="3">
    <source>
        <dbReference type="EMBL" id="PRQ05232.1"/>
    </source>
</evidence>
<sequence length="232" mass="25549">MLELAVERLRQNRLAMLLTIFVLLILGSLLWERSYMRVLEDSCTSMHDDRLVPATSLFHLNDQVYSRRLVLEEHLLGHGGGDLAQVHYELGRLHGGIVASVAEIERTYLVDDESQLLREFEGQLEHYTTLEQALLADLAAGKDVSYDGAIRAAFEDLRAELNGLTDIQEAVGKDLNNKAFTAASGAVMLTHFQLGAAFILGLLASTLALGLHLSRVVSKPGLRAANDDGRRS</sequence>
<accession>A0A2S9YJL1</accession>
<name>A0A2S9YJL1_9BACT</name>
<keyword evidence="1" id="KW-0472">Membrane</keyword>
<evidence type="ECO:0000256" key="1">
    <source>
        <dbReference type="SAM" id="Phobius"/>
    </source>
</evidence>
<dbReference type="Proteomes" id="UP000238823">
    <property type="component" value="Unassembled WGS sequence"/>
</dbReference>
<keyword evidence="1" id="KW-0812">Transmembrane</keyword>
<dbReference type="RefSeq" id="WP_106091601.1">
    <property type="nucleotide sequence ID" value="NZ_PVNL01000096.1"/>
</dbReference>
<gene>
    <name evidence="3" type="ORF">ENSA7_46820</name>
</gene>
<dbReference type="OrthoDB" id="1438991at2"/>
<dbReference type="InterPro" id="IPR024478">
    <property type="entry name" value="HlyB_4HB_MCP"/>
</dbReference>
<feature type="domain" description="Chemotaxis methyl-accepting receptor HlyB-like 4HB MCP" evidence="2">
    <location>
        <begin position="13"/>
        <end position="179"/>
    </location>
</feature>
<protein>
    <submittedName>
        <fullName evidence="3">Four helix bundle sensory module for signal transduction</fullName>
    </submittedName>
</protein>
<organism evidence="3 4">
    <name type="scientific">Enhygromyxa salina</name>
    <dbReference type="NCBI Taxonomy" id="215803"/>
    <lineage>
        <taxon>Bacteria</taxon>
        <taxon>Pseudomonadati</taxon>
        <taxon>Myxococcota</taxon>
        <taxon>Polyangia</taxon>
        <taxon>Nannocystales</taxon>
        <taxon>Nannocystaceae</taxon>
        <taxon>Enhygromyxa</taxon>
    </lineage>
</organism>
<proteinExistence type="predicted"/>
<dbReference type="Pfam" id="PF12729">
    <property type="entry name" value="4HB_MCP_1"/>
    <property type="match status" value="1"/>
</dbReference>